<comment type="similarity">
    <text evidence="2 10">Belongs to the ARV1 family.</text>
</comment>
<accession>A0A328DVK9</accession>
<dbReference type="GO" id="GO:0032541">
    <property type="term" value="C:cortical endoplasmic reticulum"/>
    <property type="evidence" value="ECO:0007669"/>
    <property type="project" value="TreeGrafter"/>
</dbReference>
<keyword evidence="4 10" id="KW-0812">Transmembrane</keyword>
<dbReference type="PANTHER" id="PTHR14467">
    <property type="entry name" value="ARV1"/>
    <property type="match status" value="1"/>
</dbReference>
<dbReference type="GO" id="GO:0006665">
    <property type="term" value="P:sphingolipid metabolic process"/>
    <property type="evidence" value="ECO:0007669"/>
    <property type="project" value="UniProtKB-UniRule"/>
</dbReference>
<evidence type="ECO:0000256" key="1">
    <source>
        <dbReference type="ARBA" id="ARBA00004477"/>
    </source>
</evidence>
<dbReference type="GO" id="GO:0032366">
    <property type="term" value="P:intracellular sterol transport"/>
    <property type="evidence" value="ECO:0007669"/>
    <property type="project" value="UniProtKB-UniRule"/>
</dbReference>
<dbReference type="PANTHER" id="PTHR14467:SF0">
    <property type="entry name" value="PROTEIN ARV1"/>
    <property type="match status" value="1"/>
</dbReference>
<keyword evidence="8 10" id="KW-0443">Lipid metabolism</keyword>
<sequence length="239" mass="27572">MDNGGEFRCVECGLSVNSLYIQYSPGNIRLMKCDNCKAVADEYIECEIMILLIDLILHKRKAYRHLFYNMFPRVRLNFEGLLWKLLLLFLLLDSYRMMILSTTPKERILPTAFDSLVSIYGKVLYGVLFVNLVFLGTLLFGTMRFLKSTVRDSGFRPVMLAILISSYLKISLVAMMVWEFPRAVIYVVDILIFSSNTLALKVVTDKDMMQCIWVCLGAHTLKLFMEQSLIGFPTLSEFY</sequence>
<dbReference type="GO" id="GO:0005789">
    <property type="term" value="C:endoplasmic reticulum membrane"/>
    <property type="evidence" value="ECO:0007669"/>
    <property type="project" value="UniProtKB-SubCell"/>
</dbReference>
<evidence type="ECO:0000313" key="12">
    <source>
        <dbReference type="Proteomes" id="UP000249390"/>
    </source>
</evidence>
<organism evidence="11 12">
    <name type="scientific">Cuscuta australis</name>
    <dbReference type="NCBI Taxonomy" id="267555"/>
    <lineage>
        <taxon>Eukaryota</taxon>
        <taxon>Viridiplantae</taxon>
        <taxon>Streptophyta</taxon>
        <taxon>Embryophyta</taxon>
        <taxon>Tracheophyta</taxon>
        <taxon>Spermatophyta</taxon>
        <taxon>Magnoliopsida</taxon>
        <taxon>eudicotyledons</taxon>
        <taxon>Gunneridae</taxon>
        <taxon>Pentapetalae</taxon>
        <taxon>asterids</taxon>
        <taxon>lamiids</taxon>
        <taxon>Solanales</taxon>
        <taxon>Convolvulaceae</taxon>
        <taxon>Cuscuteae</taxon>
        <taxon>Cuscuta</taxon>
        <taxon>Cuscuta subgen. Grammica</taxon>
        <taxon>Cuscuta sect. Cleistogrammica</taxon>
    </lineage>
</organism>
<feature type="transmembrane region" description="Helical" evidence="10">
    <location>
        <begin position="123"/>
        <end position="146"/>
    </location>
</feature>
<evidence type="ECO:0000256" key="5">
    <source>
        <dbReference type="ARBA" id="ARBA00022824"/>
    </source>
</evidence>
<evidence type="ECO:0000256" key="7">
    <source>
        <dbReference type="ARBA" id="ARBA00023055"/>
    </source>
</evidence>
<evidence type="ECO:0000256" key="8">
    <source>
        <dbReference type="ARBA" id="ARBA00023098"/>
    </source>
</evidence>
<keyword evidence="3 10" id="KW-0813">Transport</keyword>
<feature type="transmembrane region" description="Helical" evidence="10">
    <location>
        <begin position="158"/>
        <end position="178"/>
    </location>
</feature>
<comment type="function">
    <text evidence="10">Mediator of sterol homeostasis involved in sterol uptake, trafficking and distribution into membranes.</text>
</comment>
<evidence type="ECO:0000256" key="9">
    <source>
        <dbReference type="ARBA" id="ARBA00023136"/>
    </source>
</evidence>
<comment type="caution">
    <text evidence="11">The sequence shown here is derived from an EMBL/GenBank/DDBJ whole genome shotgun (WGS) entry which is preliminary data.</text>
</comment>
<dbReference type="Proteomes" id="UP000249390">
    <property type="component" value="Unassembled WGS sequence"/>
</dbReference>
<dbReference type="GO" id="GO:0097036">
    <property type="term" value="P:regulation of plasma membrane sterol distribution"/>
    <property type="evidence" value="ECO:0007669"/>
    <property type="project" value="UniProtKB-UniRule"/>
</dbReference>
<evidence type="ECO:0000256" key="3">
    <source>
        <dbReference type="ARBA" id="ARBA00022448"/>
    </source>
</evidence>
<keyword evidence="7 10" id="KW-0445">Lipid transport</keyword>
<evidence type="ECO:0000256" key="10">
    <source>
        <dbReference type="RuleBase" id="RU368065"/>
    </source>
</evidence>
<keyword evidence="9 10" id="KW-0472">Membrane</keyword>
<protein>
    <recommendedName>
        <fullName evidence="10">Protein ARV</fullName>
    </recommendedName>
</protein>
<gene>
    <name evidence="11" type="ORF">DM860_005883</name>
</gene>
<keyword evidence="5 10" id="KW-0256">Endoplasmic reticulum</keyword>
<feature type="transmembrane region" description="Helical" evidence="10">
    <location>
        <begin position="81"/>
        <end position="103"/>
    </location>
</feature>
<comment type="subcellular location">
    <subcellularLocation>
        <location evidence="1 10">Endoplasmic reticulum membrane</location>
        <topology evidence="1 10">Multi-pass membrane protein</topology>
    </subcellularLocation>
</comment>
<name>A0A328DVK9_9ASTE</name>
<feature type="transmembrane region" description="Helical" evidence="10">
    <location>
        <begin position="184"/>
        <end position="203"/>
    </location>
</feature>
<dbReference type="AlphaFoldDB" id="A0A328DVK9"/>
<reference evidence="11 12" key="1">
    <citation type="submission" date="2018-06" db="EMBL/GenBank/DDBJ databases">
        <title>The Genome of Cuscuta australis (Dodder) Provides Insight into the Evolution of Plant Parasitism.</title>
        <authorList>
            <person name="Liu H."/>
        </authorList>
    </citation>
    <scope>NUCLEOTIDE SEQUENCE [LARGE SCALE GENOMIC DNA]</scope>
    <source>
        <strain evidence="12">cv. Yunnan</strain>
        <tissue evidence="11">Vines</tissue>
    </source>
</reference>
<keyword evidence="6 10" id="KW-1133">Transmembrane helix</keyword>
<evidence type="ECO:0000256" key="6">
    <source>
        <dbReference type="ARBA" id="ARBA00022989"/>
    </source>
</evidence>
<keyword evidence="10" id="KW-0746">Sphingolipid metabolism</keyword>
<keyword evidence="12" id="KW-1185">Reference proteome</keyword>
<dbReference type="Pfam" id="PF04161">
    <property type="entry name" value="Arv1"/>
    <property type="match status" value="1"/>
</dbReference>
<dbReference type="GO" id="GO:0005794">
    <property type="term" value="C:Golgi apparatus"/>
    <property type="evidence" value="ECO:0007669"/>
    <property type="project" value="TreeGrafter"/>
</dbReference>
<proteinExistence type="inferred from homology"/>
<dbReference type="EMBL" id="NQVE01000098">
    <property type="protein sequence ID" value="RAL48459.1"/>
    <property type="molecule type" value="Genomic_DNA"/>
</dbReference>
<dbReference type="InterPro" id="IPR007290">
    <property type="entry name" value="Arv1"/>
</dbReference>
<comment type="function">
    <text evidence="10">Regulates also the sphingolipid metabolism.</text>
</comment>
<evidence type="ECO:0000256" key="2">
    <source>
        <dbReference type="ARBA" id="ARBA00009187"/>
    </source>
</evidence>
<evidence type="ECO:0000256" key="4">
    <source>
        <dbReference type="ARBA" id="ARBA00022692"/>
    </source>
</evidence>
<evidence type="ECO:0000313" key="11">
    <source>
        <dbReference type="EMBL" id="RAL48459.1"/>
    </source>
</evidence>
<dbReference type="GO" id="GO:0016125">
    <property type="term" value="P:sterol metabolic process"/>
    <property type="evidence" value="ECO:0007669"/>
    <property type="project" value="UniProtKB-UniRule"/>
</dbReference>